<keyword evidence="2" id="KW-0723">Serine/threonine-protein kinase</keyword>
<dbReference type="Gene3D" id="3.30.200.20">
    <property type="entry name" value="Phosphorylase Kinase, domain 1"/>
    <property type="match status" value="1"/>
</dbReference>
<evidence type="ECO:0000313" key="11">
    <source>
        <dbReference type="EMBL" id="KAK8130676.1"/>
    </source>
</evidence>
<dbReference type="PANTHER" id="PTHR47634:SF9">
    <property type="entry name" value="PROTEIN KINASE DOMAIN-CONTAINING PROTEIN-RELATED"/>
    <property type="match status" value="1"/>
</dbReference>
<dbReference type="Pfam" id="PF00069">
    <property type="entry name" value="Pkinase"/>
    <property type="match status" value="2"/>
</dbReference>
<dbReference type="AlphaFoldDB" id="A0AAW0RA61"/>
<comment type="catalytic activity">
    <reaction evidence="8">
        <text>L-seryl-[protein] + ATP = O-phospho-L-seryl-[protein] + ADP + H(+)</text>
        <dbReference type="Rhea" id="RHEA:17989"/>
        <dbReference type="Rhea" id="RHEA-COMP:9863"/>
        <dbReference type="Rhea" id="RHEA-COMP:11604"/>
        <dbReference type="ChEBI" id="CHEBI:15378"/>
        <dbReference type="ChEBI" id="CHEBI:29999"/>
        <dbReference type="ChEBI" id="CHEBI:30616"/>
        <dbReference type="ChEBI" id="CHEBI:83421"/>
        <dbReference type="ChEBI" id="CHEBI:456216"/>
        <dbReference type="EC" id="2.7.11.1"/>
    </reaction>
</comment>
<proteinExistence type="predicted"/>
<evidence type="ECO:0000313" key="12">
    <source>
        <dbReference type="Proteomes" id="UP001392437"/>
    </source>
</evidence>
<dbReference type="GO" id="GO:0005737">
    <property type="term" value="C:cytoplasm"/>
    <property type="evidence" value="ECO:0007669"/>
    <property type="project" value="TreeGrafter"/>
</dbReference>
<gene>
    <name evidence="11" type="ORF">PG999_003056</name>
</gene>
<feature type="domain" description="Protein kinase" evidence="10">
    <location>
        <begin position="38"/>
        <end position="522"/>
    </location>
</feature>
<comment type="caution">
    <text evidence="11">The sequence shown here is derived from an EMBL/GenBank/DDBJ whole genome shotgun (WGS) entry which is preliminary data.</text>
</comment>
<dbReference type="EC" id="2.7.11.1" evidence="1"/>
<dbReference type="GO" id="GO:0000245">
    <property type="term" value="P:spliceosomal complex assembly"/>
    <property type="evidence" value="ECO:0007669"/>
    <property type="project" value="TreeGrafter"/>
</dbReference>
<sequence length="526" mass="59409">MAEANTYLNARFMGEHATAYTAGGLHPVYLGDVLGGRYQVFRKLGSGSQCTVWLARDKSAPKRQFRAVKVYNAKSSEEMRKLVDSLKRVSHPGENHVEVPFDSFTVQGPQGSHLCTVVEPLGDPLSQFVEQAFDKRVELTEGQQAMPGDPWSVEFAKRACRQALAALDYLHSRRIAHRDIAGRNFCFALQYDLSDFDENYIMKSVWPGEEKPEEEKEEEEKEAESKQADVSVPTEAKTDEEPDSDSSSDSSEDDDDDRPPPQWKLDFDECEKRIAEQWDACDPGDATAEPLSDAWNKANFFNSRSSIELLQRRDGKSLGPDEIRYTVNPTPLATGFALEDVADAEKRRTFRLVLTDLGFSCPFEECGKHPMPKPVDYMAPEGLLGLPDVPASDVYSLGLWFWEVVMLRGLVVDAGFAQPKDRVLQYLARRLGPVPASLRARWPDADRFVDAEGRSLDTPDQDEEEYGDDFPRGDVWFQGRNRKPLDMSEEDLGQFVHLIQKMLQWEPENRPSTAELLQDPWLNSAS</sequence>
<evidence type="ECO:0000256" key="1">
    <source>
        <dbReference type="ARBA" id="ARBA00012513"/>
    </source>
</evidence>
<comment type="catalytic activity">
    <reaction evidence="7">
        <text>L-threonyl-[protein] + ATP = O-phospho-L-threonyl-[protein] + ADP + H(+)</text>
        <dbReference type="Rhea" id="RHEA:46608"/>
        <dbReference type="Rhea" id="RHEA-COMP:11060"/>
        <dbReference type="Rhea" id="RHEA-COMP:11605"/>
        <dbReference type="ChEBI" id="CHEBI:15378"/>
        <dbReference type="ChEBI" id="CHEBI:30013"/>
        <dbReference type="ChEBI" id="CHEBI:30616"/>
        <dbReference type="ChEBI" id="CHEBI:61977"/>
        <dbReference type="ChEBI" id="CHEBI:456216"/>
        <dbReference type="EC" id="2.7.11.1"/>
    </reaction>
</comment>
<dbReference type="SUPFAM" id="SSF56112">
    <property type="entry name" value="Protein kinase-like (PK-like)"/>
    <property type="match status" value="1"/>
</dbReference>
<dbReference type="PANTHER" id="PTHR47634">
    <property type="entry name" value="PROTEIN KINASE DOMAIN-CONTAINING PROTEIN-RELATED"/>
    <property type="match status" value="1"/>
</dbReference>
<dbReference type="InterPro" id="IPR011009">
    <property type="entry name" value="Kinase-like_dom_sf"/>
</dbReference>
<name>A0AAW0RA61_9PEZI</name>
<protein>
    <recommendedName>
        <fullName evidence="1">non-specific serine/threonine protein kinase</fullName>
        <ecNumber evidence="1">2.7.11.1</ecNumber>
    </recommendedName>
</protein>
<dbReference type="Gene3D" id="1.10.510.10">
    <property type="entry name" value="Transferase(Phosphotransferase) domain 1"/>
    <property type="match status" value="2"/>
</dbReference>
<evidence type="ECO:0000256" key="6">
    <source>
        <dbReference type="ARBA" id="ARBA00022840"/>
    </source>
</evidence>
<organism evidence="11 12">
    <name type="scientific">Apiospora kogelbergensis</name>
    <dbReference type="NCBI Taxonomy" id="1337665"/>
    <lineage>
        <taxon>Eukaryota</taxon>
        <taxon>Fungi</taxon>
        <taxon>Dikarya</taxon>
        <taxon>Ascomycota</taxon>
        <taxon>Pezizomycotina</taxon>
        <taxon>Sordariomycetes</taxon>
        <taxon>Xylariomycetidae</taxon>
        <taxon>Amphisphaeriales</taxon>
        <taxon>Apiosporaceae</taxon>
        <taxon>Apiospora</taxon>
    </lineage>
</organism>
<evidence type="ECO:0000256" key="5">
    <source>
        <dbReference type="ARBA" id="ARBA00022777"/>
    </source>
</evidence>
<keyword evidence="12" id="KW-1185">Reference proteome</keyword>
<feature type="region of interest" description="Disordered" evidence="9">
    <location>
        <begin position="207"/>
        <end position="264"/>
    </location>
</feature>
<dbReference type="InterPro" id="IPR051334">
    <property type="entry name" value="SRPK"/>
</dbReference>
<dbReference type="GO" id="GO:0005524">
    <property type="term" value="F:ATP binding"/>
    <property type="evidence" value="ECO:0007669"/>
    <property type="project" value="UniProtKB-KW"/>
</dbReference>
<dbReference type="Proteomes" id="UP001392437">
    <property type="component" value="Unassembled WGS sequence"/>
</dbReference>
<keyword evidence="6" id="KW-0067">ATP-binding</keyword>
<dbReference type="GO" id="GO:0004674">
    <property type="term" value="F:protein serine/threonine kinase activity"/>
    <property type="evidence" value="ECO:0007669"/>
    <property type="project" value="UniProtKB-KW"/>
</dbReference>
<evidence type="ECO:0000259" key="10">
    <source>
        <dbReference type="PROSITE" id="PS50011"/>
    </source>
</evidence>
<dbReference type="PROSITE" id="PS50011">
    <property type="entry name" value="PROTEIN_KINASE_DOM"/>
    <property type="match status" value="1"/>
</dbReference>
<reference evidence="11 12" key="1">
    <citation type="submission" date="2023-01" db="EMBL/GenBank/DDBJ databases">
        <title>Analysis of 21 Apiospora genomes using comparative genomics revels a genus with tremendous synthesis potential of carbohydrate active enzymes and secondary metabolites.</title>
        <authorList>
            <person name="Sorensen T."/>
        </authorList>
    </citation>
    <scope>NUCLEOTIDE SEQUENCE [LARGE SCALE GENOMIC DNA]</scope>
    <source>
        <strain evidence="11 12">CBS 117206</strain>
    </source>
</reference>
<keyword evidence="4" id="KW-0547">Nucleotide-binding</keyword>
<evidence type="ECO:0000256" key="4">
    <source>
        <dbReference type="ARBA" id="ARBA00022741"/>
    </source>
</evidence>
<evidence type="ECO:0000256" key="8">
    <source>
        <dbReference type="ARBA" id="ARBA00048679"/>
    </source>
</evidence>
<feature type="compositionally biased region" description="Acidic residues" evidence="9">
    <location>
        <begin position="238"/>
        <end position="257"/>
    </location>
</feature>
<evidence type="ECO:0000256" key="9">
    <source>
        <dbReference type="SAM" id="MobiDB-lite"/>
    </source>
</evidence>
<evidence type="ECO:0000256" key="3">
    <source>
        <dbReference type="ARBA" id="ARBA00022679"/>
    </source>
</evidence>
<dbReference type="GO" id="GO:0005634">
    <property type="term" value="C:nucleus"/>
    <property type="evidence" value="ECO:0007669"/>
    <property type="project" value="TreeGrafter"/>
</dbReference>
<dbReference type="SMART" id="SM00220">
    <property type="entry name" value="S_TKc"/>
    <property type="match status" value="1"/>
</dbReference>
<evidence type="ECO:0000256" key="7">
    <source>
        <dbReference type="ARBA" id="ARBA00047899"/>
    </source>
</evidence>
<dbReference type="EMBL" id="JAQQWP010000002">
    <property type="protein sequence ID" value="KAK8130676.1"/>
    <property type="molecule type" value="Genomic_DNA"/>
</dbReference>
<accession>A0AAW0RA61</accession>
<dbReference type="GO" id="GO:0050684">
    <property type="term" value="P:regulation of mRNA processing"/>
    <property type="evidence" value="ECO:0007669"/>
    <property type="project" value="TreeGrafter"/>
</dbReference>
<keyword evidence="5" id="KW-0418">Kinase</keyword>
<evidence type="ECO:0000256" key="2">
    <source>
        <dbReference type="ARBA" id="ARBA00022527"/>
    </source>
</evidence>
<dbReference type="InterPro" id="IPR000719">
    <property type="entry name" value="Prot_kinase_dom"/>
</dbReference>
<keyword evidence="3" id="KW-0808">Transferase</keyword>